<dbReference type="AlphaFoldDB" id="A0A974NDR1"/>
<keyword evidence="1" id="KW-0472">Membrane</keyword>
<dbReference type="EMBL" id="CP067393">
    <property type="protein sequence ID" value="QQP84638.1"/>
    <property type="molecule type" value="Genomic_DNA"/>
</dbReference>
<reference evidence="3 4" key="1">
    <citation type="submission" date="2021-01" db="EMBL/GenBank/DDBJ databases">
        <title>Entomomonas sp. F2A isolated from a house cricket (Acheta domesticus).</title>
        <authorList>
            <person name="Spergser J."/>
            <person name="Busse H.-J."/>
        </authorList>
    </citation>
    <scope>NUCLEOTIDE SEQUENCE [LARGE SCALE GENOMIC DNA]</scope>
    <source>
        <strain evidence="3 4">F2A</strain>
    </source>
</reference>
<dbReference type="InterPro" id="IPR051311">
    <property type="entry name" value="DedA_domain"/>
</dbReference>
<keyword evidence="4" id="KW-1185">Reference proteome</keyword>
<feature type="transmembrane region" description="Helical" evidence="1">
    <location>
        <begin position="159"/>
        <end position="180"/>
    </location>
</feature>
<organism evidence="3 4">
    <name type="scientific">Entomomonas asaccharolytica</name>
    <dbReference type="NCBI Taxonomy" id="2785331"/>
    <lineage>
        <taxon>Bacteria</taxon>
        <taxon>Pseudomonadati</taxon>
        <taxon>Pseudomonadota</taxon>
        <taxon>Gammaproteobacteria</taxon>
        <taxon>Pseudomonadales</taxon>
        <taxon>Pseudomonadaceae</taxon>
        <taxon>Entomomonas</taxon>
    </lineage>
</organism>
<protein>
    <submittedName>
        <fullName evidence="3">DedA family protein</fullName>
    </submittedName>
</protein>
<dbReference type="KEGG" id="eaz:JHT90_09470"/>
<evidence type="ECO:0000256" key="1">
    <source>
        <dbReference type="SAM" id="Phobius"/>
    </source>
</evidence>
<feature type="transmembrane region" description="Helical" evidence="1">
    <location>
        <begin position="44"/>
        <end position="65"/>
    </location>
</feature>
<keyword evidence="1" id="KW-1133">Transmembrane helix</keyword>
<dbReference type="RefSeq" id="WP_201090535.1">
    <property type="nucleotide sequence ID" value="NZ_CP067393.1"/>
</dbReference>
<evidence type="ECO:0000259" key="2">
    <source>
        <dbReference type="Pfam" id="PF09335"/>
    </source>
</evidence>
<gene>
    <name evidence="3" type="ORF">JHT90_09470</name>
</gene>
<evidence type="ECO:0000313" key="3">
    <source>
        <dbReference type="EMBL" id="QQP84638.1"/>
    </source>
</evidence>
<feature type="transmembrane region" description="Helical" evidence="1">
    <location>
        <begin position="92"/>
        <end position="115"/>
    </location>
</feature>
<feature type="domain" description="VTT" evidence="2">
    <location>
        <begin position="23"/>
        <end position="143"/>
    </location>
</feature>
<dbReference type="GO" id="GO:0005886">
    <property type="term" value="C:plasma membrane"/>
    <property type="evidence" value="ECO:0007669"/>
    <property type="project" value="TreeGrafter"/>
</dbReference>
<keyword evidence="1" id="KW-0812">Transmembrane</keyword>
<sequence>MDLTSFIAQYGYIAIVLGAIIEGETVAVLGGIAANTTLSLPMVYFMAFVGAWLCDSVLFLIGHYYGPAIIEKLPKHKDKIEKVEMMIRKHDLLAIIGLRFLYGLRTIGPISIGIAGVNSVRFIICNAVGSALWSSIFVTIGYSAGKIFEEQLQKIGNNLFPVIVIAIVVFCIFFLIRTVIGRRHRHTKKTNGE</sequence>
<dbReference type="PANTHER" id="PTHR42709">
    <property type="entry name" value="ALKALINE PHOSPHATASE LIKE PROTEIN"/>
    <property type="match status" value="1"/>
</dbReference>
<accession>A0A974NDR1</accession>
<dbReference type="PANTHER" id="PTHR42709:SF2">
    <property type="entry name" value="INNER MEMBRANE PROTEIN YOHD"/>
    <property type="match status" value="1"/>
</dbReference>
<evidence type="ECO:0000313" key="4">
    <source>
        <dbReference type="Proteomes" id="UP000595278"/>
    </source>
</evidence>
<proteinExistence type="predicted"/>
<feature type="transmembrane region" description="Helical" evidence="1">
    <location>
        <begin position="12"/>
        <end position="32"/>
    </location>
</feature>
<dbReference type="Proteomes" id="UP000595278">
    <property type="component" value="Chromosome"/>
</dbReference>
<dbReference type="Pfam" id="PF09335">
    <property type="entry name" value="VTT_dom"/>
    <property type="match status" value="1"/>
</dbReference>
<dbReference type="InterPro" id="IPR032816">
    <property type="entry name" value="VTT_dom"/>
</dbReference>
<feature type="transmembrane region" description="Helical" evidence="1">
    <location>
        <begin position="122"/>
        <end position="144"/>
    </location>
</feature>
<name>A0A974NDR1_9GAMM</name>